<dbReference type="InterPro" id="IPR025714">
    <property type="entry name" value="Methyltranfer_dom"/>
</dbReference>
<gene>
    <name evidence="2" type="ORF">BDY17DRAFT_323372</name>
</gene>
<dbReference type="GO" id="GO:0032259">
    <property type="term" value="P:methylation"/>
    <property type="evidence" value="ECO:0007669"/>
    <property type="project" value="UniProtKB-KW"/>
</dbReference>
<dbReference type="SUPFAM" id="SSF53335">
    <property type="entry name" value="S-adenosyl-L-methionine-dependent methyltransferases"/>
    <property type="match status" value="1"/>
</dbReference>
<dbReference type="GO" id="GO:0008168">
    <property type="term" value="F:methyltransferase activity"/>
    <property type="evidence" value="ECO:0007669"/>
    <property type="project" value="UniProtKB-KW"/>
</dbReference>
<protein>
    <submittedName>
        <fullName evidence="2">S-adenosyl-L-methionine-dependent methyltransferase</fullName>
    </submittedName>
</protein>
<dbReference type="Gene3D" id="3.40.50.150">
    <property type="entry name" value="Vaccinia Virus protein VP39"/>
    <property type="match status" value="1"/>
</dbReference>
<dbReference type="OrthoDB" id="6329284at2759"/>
<proteinExistence type="predicted"/>
<dbReference type="Pfam" id="PF13847">
    <property type="entry name" value="Methyltransf_31"/>
    <property type="match status" value="1"/>
</dbReference>
<sequence>MASTQAEDAQRLYDCRGAKYDDSFHPRFARHMVELIQPQAGEHVLDLACGTGLVSYRASTAVGSGSVTGVDISRGMLAEAETKRSMHRPPNVTFHRHSITELDSLAALRGRQFDVITCCSALVLFPYPGDVLKQWVPYLKSGGRLIVDVTHPQNLTAGIICEKVGNILSRPVPWSRLNFTKPEDLQTIMEAAGLQRVKVILMSQLGEANGRLEDCIRPSFSQPKIHQEHEIADADSIFEKMVATEPLKHLASPDIREKARGVFQDEWRKAANEAGKVLEIDGVFMGIGYKK</sequence>
<evidence type="ECO:0000313" key="2">
    <source>
        <dbReference type="EMBL" id="KAF2484527.1"/>
    </source>
</evidence>
<dbReference type="PANTHER" id="PTHR43861">
    <property type="entry name" value="TRANS-ACONITATE 2-METHYLTRANSFERASE-RELATED"/>
    <property type="match status" value="1"/>
</dbReference>
<organism evidence="2 3">
    <name type="scientific">Neohortaea acidophila</name>
    <dbReference type="NCBI Taxonomy" id="245834"/>
    <lineage>
        <taxon>Eukaryota</taxon>
        <taxon>Fungi</taxon>
        <taxon>Dikarya</taxon>
        <taxon>Ascomycota</taxon>
        <taxon>Pezizomycotina</taxon>
        <taxon>Dothideomycetes</taxon>
        <taxon>Dothideomycetidae</taxon>
        <taxon>Mycosphaerellales</taxon>
        <taxon>Teratosphaeriaceae</taxon>
        <taxon>Neohortaea</taxon>
    </lineage>
</organism>
<evidence type="ECO:0000259" key="1">
    <source>
        <dbReference type="Pfam" id="PF13847"/>
    </source>
</evidence>
<keyword evidence="2" id="KW-0489">Methyltransferase</keyword>
<dbReference type="AlphaFoldDB" id="A0A6A6PZD6"/>
<dbReference type="EMBL" id="MU001634">
    <property type="protein sequence ID" value="KAF2484527.1"/>
    <property type="molecule type" value="Genomic_DNA"/>
</dbReference>
<keyword evidence="2" id="KW-0808">Transferase</keyword>
<dbReference type="CDD" id="cd02440">
    <property type="entry name" value="AdoMet_MTases"/>
    <property type="match status" value="1"/>
</dbReference>
<feature type="domain" description="Methyltransferase" evidence="1">
    <location>
        <begin position="40"/>
        <end position="151"/>
    </location>
</feature>
<evidence type="ECO:0000313" key="3">
    <source>
        <dbReference type="Proteomes" id="UP000799767"/>
    </source>
</evidence>
<dbReference type="InterPro" id="IPR029063">
    <property type="entry name" value="SAM-dependent_MTases_sf"/>
</dbReference>
<dbReference type="RefSeq" id="XP_033591096.1">
    <property type="nucleotide sequence ID" value="XM_033737000.1"/>
</dbReference>
<dbReference type="Proteomes" id="UP000799767">
    <property type="component" value="Unassembled WGS sequence"/>
</dbReference>
<dbReference type="GeneID" id="54478002"/>
<name>A0A6A6PZD6_9PEZI</name>
<keyword evidence="3" id="KW-1185">Reference proteome</keyword>
<reference evidence="2" key="1">
    <citation type="journal article" date="2020" name="Stud. Mycol.">
        <title>101 Dothideomycetes genomes: a test case for predicting lifestyles and emergence of pathogens.</title>
        <authorList>
            <person name="Haridas S."/>
            <person name="Albert R."/>
            <person name="Binder M."/>
            <person name="Bloem J."/>
            <person name="Labutti K."/>
            <person name="Salamov A."/>
            <person name="Andreopoulos B."/>
            <person name="Baker S."/>
            <person name="Barry K."/>
            <person name="Bills G."/>
            <person name="Bluhm B."/>
            <person name="Cannon C."/>
            <person name="Castanera R."/>
            <person name="Culley D."/>
            <person name="Daum C."/>
            <person name="Ezra D."/>
            <person name="Gonzalez J."/>
            <person name="Henrissat B."/>
            <person name="Kuo A."/>
            <person name="Liang C."/>
            <person name="Lipzen A."/>
            <person name="Lutzoni F."/>
            <person name="Magnuson J."/>
            <person name="Mondo S."/>
            <person name="Nolan M."/>
            <person name="Ohm R."/>
            <person name="Pangilinan J."/>
            <person name="Park H.-J."/>
            <person name="Ramirez L."/>
            <person name="Alfaro M."/>
            <person name="Sun H."/>
            <person name="Tritt A."/>
            <person name="Yoshinaga Y."/>
            <person name="Zwiers L.-H."/>
            <person name="Turgeon B."/>
            <person name="Goodwin S."/>
            <person name="Spatafora J."/>
            <person name="Crous P."/>
            <person name="Grigoriev I."/>
        </authorList>
    </citation>
    <scope>NUCLEOTIDE SEQUENCE</scope>
    <source>
        <strain evidence="2">CBS 113389</strain>
    </source>
</reference>
<accession>A0A6A6PZD6</accession>